<organism evidence="3 4">
    <name type="scientific">Frateuria terrea</name>
    <dbReference type="NCBI Taxonomy" id="529704"/>
    <lineage>
        <taxon>Bacteria</taxon>
        <taxon>Pseudomonadati</taxon>
        <taxon>Pseudomonadota</taxon>
        <taxon>Gammaproteobacteria</taxon>
        <taxon>Lysobacterales</taxon>
        <taxon>Rhodanobacteraceae</taxon>
        <taxon>Frateuria</taxon>
    </lineage>
</organism>
<keyword evidence="1" id="KW-0812">Transmembrane</keyword>
<gene>
    <name evidence="3" type="ORF">SAMN04487997_2113</name>
</gene>
<dbReference type="Proteomes" id="UP000199420">
    <property type="component" value="Unassembled WGS sequence"/>
</dbReference>
<evidence type="ECO:0000256" key="1">
    <source>
        <dbReference type="SAM" id="Phobius"/>
    </source>
</evidence>
<dbReference type="InterPro" id="IPR021309">
    <property type="entry name" value="YgaP-like_TM"/>
</dbReference>
<sequence length="70" mass="7616">MNIDRIVMAFAGSMVLLSLALGWWVAPAWFWLAAFVGANLLQSAFTGFCPLARILEAMGLEPGCAFPARR</sequence>
<feature type="domain" description="Inner membrane protein YgaP-like transmembrane" evidence="2">
    <location>
        <begin position="2"/>
        <end position="56"/>
    </location>
</feature>
<accession>A0A1H6V205</accession>
<evidence type="ECO:0000313" key="4">
    <source>
        <dbReference type="Proteomes" id="UP000199420"/>
    </source>
</evidence>
<feature type="transmembrane region" description="Helical" evidence="1">
    <location>
        <begin position="7"/>
        <end position="25"/>
    </location>
</feature>
<dbReference type="STRING" id="529704.SAMN02927913_1614"/>
<keyword evidence="1" id="KW-1133">Transmembrane helix</keyword>
<name>A0A1H6V205_9GAMM</name>
<reference evidence="3 4" key="1">
    <citation type="submission" date="2016-10" db="EMBL/GenBank/DDBJ databases">
        <authorList>
            <person name="de Groot N.N."/>
        </authorList>
    </citation>
    <scope>NUCLEOTIDE SEQUENCE [LARGE SCALE GENOMIC DNA]</scope>
    <source>
        <strain evidence="3 4">DSM 26515</strain>
    </source>
</reference>
<dbReference type="RefSeq" id="WP_091335766.1">
    <property type="nucleotide sequence ID" value="NZ_FNYC01000003.1"/>
</dbReference>
<proteinExistence type="predicted"/>
<dbReference type="Pfam" id="PF11127">
    <property type="entry name" value="YgaP-like_TM"/>
    <property type="match status" value="1"/>
</dbReference>
<dbReference type="AlphaFoldDB" id="A0A1H6V205"/>
<feature type="transmembrane region" description="Helical" evidence="1">
    <location>
        <begin position="31"/>
        <end position="52"/>
    </location>
</feature>
<keyword evidence="4" id="KW-1185">Reference proteome</keyword>
<protein>
    <recommendedName>
        <fullName evidence="2">Inner membrane protein YgaP-like transmembrane domain-containing protein</fullName>
    </recommendedName>
</protein>
<evidence type="ECO:0000259" key="2">
    <source>
        <dbReference type="Pfam" id="PF11127"/>
    </source>
</evidence>
<dbReference type="EMBL" id="FNYC01000003">
    <property type="protein sequence ID" value="SEI94272.1"/>
    <property type="molecule type" value="Genomic_DNA"/>
</dbReference>
<dbReference type="OrthoDB" id="9799383at2"/>
<keyword evidence="1" id="KW-0472">Membrane</keyword>
<dbReference type="Gene3D" id="6.10.140.1340">
    <property type="match status" value="1"/>
</dbReference>
<evidence type="ECO:0000313" key="3">
    <source>
        <dbReference type="EMBL" id="SEI94272.1"/>
    </source>
</evidence>